<dbReference type="PANTHER" id="PTHR43142">
    <property type="entry name" value="CARBOXYLIC ESTER HYDROLASE"/>
    <property type="match status" value="1"/>
</dbReference>
<accession>A0ABM5J1R8</accession>
<dbReference type="PANTHER" id="PTHR43142:SF1">
    <property type="entry name" value="CARBOXYLIC ESTER HYDROLASE"/>
    <property type="match status" value="1"/>
</dbReference>
<keyword evidence="5" id="KW-0325">Glycoprotein</keyword>
<dbReference type="EC" id="3.1.1.1" evidence="6"/>
<evidence type="ECO:0000313" key="9">
    <source>
        <dbReference type="Proteomes" id="UP001652680"/>
    </source>
</evidence>
<comment type="similarity">
    <text evidence="1">Belongs to the type-B carboxylesterase/lipase family.</text>
</comment>
<evidence type="ECO:0000256" key="6">
    <source>
        <dbReference type="ARBA" id="ARBA00039155"/>
    </source>
</evidence>
<reference evidence="8" key="2">
    <citation type="submission" date="2025-05" db="UniProtKB">
        <authorList>
            <consortium name="EnsemblMetazoa"/>
        </authorList>
    </citation>
    <scope>IDENTIFICATION</scope>
</reference>
<dbReference type="Proteomes" id="UP001652680">
    <property type="component" value="Unassembled WGS sequence"/>
</dbReference>
<evidence type="ECO:0000313" key="8">
    <source>
        <dbReference type="EnsemblMetazoa" id="XP_044312770.1"/>
    </source>
</evidence>
<evidence type="ECO:0000256" key="4">
    <source>
        <dbReference type="ARBA" id="ARBA00023157"/>
    </source>
</evidence>
<dbReference type="RefSeq" id="XP_044312770.1">
    <property type="nucleotide sequence ID" value="XM_044456835.1"/>
</dbReference>
<dbReference type="SUPFAM" id="SSF53474">
    <property type="entry name" value="alpha/beta-Hydrolases"/>
    <property type="match status" value="1"/>
</dbReference>
<evidence type="ECO:0000256" key="2">
    <source>
        <dbReference type="ARBA" id="ARBA00022487"/>
    </source>
</evidence>
<protein>
    <recommendedName>
        <fullName evidence="6">carboxylesterase</fullName>
        <ecNumber evidence="6">3.1.1.1</ecNumber>
    </recommendedName>
</protein>
<keyword evidence="3" id="KW-0378">Hydrolase</keyword>
<evidence type="ECO:0000256" key="1">
    <source>
        <dbReference type="ARBA" id="ARBA00005964"/>
    </source>
</evidence>
<keyword evidence="2" id="KW-0719">Serine esterase</keyword>
<dbReference type="Pfam" id="PF00135">
    <property type="entry name" value="COesterase"/>
    <property type="match status" value="1"/>
</dbReference>
<evidence type="ECO:0000256" key="3">
    <source>
        <dbReference type="ARBA" id="ARBA00022801"/>
    </source>
</evidence>
<dbReference type="GeneID" id="108038767"/>
<reference evidence="9" key="1">
    <citation type="journal article" date="2021" name="Elife">
        <title>Highly contiguous assemblies of 101 drosophilid genomes.</title>
        <authorList>
            <person name="Kim B.Y."/>
            <person name="Wang J.R."/>
            <person name="Miller D.E."/>
            <person name="Barmina O."/>
            <person name="Delaney E."/>
            <person name="Thompson A."/>
            <person name="Comeault A.A."/>
            <person name="Peede D."/>
            <person name="D'Agostino E.R."/>
            <person name="Pelaez J."/>
            <person name="Aguilar J.M."/>
            <person name="Haji D."/>
            <person name="Matsunaga T."/>
            <person name="Armstrong E.E."/>
            <person name="Zych M."/>
            <person name="Ogawa Y."/>
            <person name="Stamenkovic-Radak M."/>
            <person name="Jelic M."/>
            <person name="Veselinovic M.S."/>
            <person name="Tanaskovic M."/>
            <person name="Eric P."/>
            <person name="Gao J.J."/>
            <person name="Katoh T.K."/>
            <person name="Toda M.J."/>
            <person name="Watabe H."/>
            <person name="Watada M."/>
            <person name="Davis J.S."/>
            <person name="Moyle L.C."/>
            <person name="Manoli G."/>
            <person name="Bertolini E."/>
            <person name="Kostal V."/>
            <person name="Hawley R.S."/>
            <person name="Takahashi A."/>
            <person name="Jones C.D."/>
            <person name="Price D.K."/>
            <person name="Whiteman N."/>
            <person name="Kopp A."/>
            <person name="Matute D.R."/>
            <person name="Petrov D.A."/>
        </authorList>
    </citation>
    <scope>NUCLEOTIDE SEQUENCE [LARGE SCALE GENOMIC DNA]</scope>
</reference>
<feature type="domain" description="Carboxylesterase type B" evidence="7">
    <location>
        <begin position="40"/>
        <end position="564"/>
    </location>
</feature>
<keyword evidence="4" id="KW-1015">Disulfide bond</keyword>
<dbReference type="Gene3D" id="3.40.50.1820">
    <property type="entry name" value="alpha/beta hydrolase"/>
    <property type="match status" value="1"/>
</dbReference>
<evidence type="ECO:0000259" key="7">
    <source>
        <dbReference type="Pfam" id="PF00135"/>
    </source>
</evidence>
<dbReference type="InterPro" id="IPR029058">
    <property type="entry name" value="AB_hydrolase_fold"/>
</dbReference>
<dbReference type="EnsemblMetazoa" id="XM_044456835.1">
    <property type="protein sequence ID" value="XP_044312770.1"/>
    <property type="gene ID" value="LOC108038767"/>
</dbReference>
<organism evidence="8 9">
    <name type="scientific">Drosophila rhopaloa</name>
    <name type="common">Fruit fly</name>
    <dbReference type="NCBI Taxonomy" id="1041015"/>
    <lineage>
        <taxon>Eukaryota</taxon>
        <taxon>Metazoa</taxon>
        <taxon>Ecdysozoa</taxon>
        <taxon>Arthropoda</taxon>
        <taxon>Hexapoda</taxon>
        <taxon>Insecta</taxon>
        <taxon>Pterygota</taxon>
        <taxon>Neoptera</taxon>
        <taxon>Endopterygota</taxon>
        <taxon>Diptera</taxon>
        <taxon>Brachycera</taxon>
        <taxon>Muscomorpha</taxon>
        <taxon>Ephydroidea</taxon>
        <taxon>Drosophilidae</taxon>
        <taxon>Drosophila</taxon>
        <taxon>Sophophora</taxon>
    </lineage>
</organism>
<evidence type="ECO:0000256" key="5">
    <source>
        <dbReference type="ARBA" id="ARBA00023180"/>
    </source>
</evidence>
<proteinExistence type="inferred from homology"/>
<dbReference type="InterPro" id="IPR002018">
    <property type="entry name" value="CarbesteraseB"/>
</dbReference>
<sequence length="572" mass="64510">MWKLYQPSSRGRLKCLPFLNPVCGHYVRRIACPSASAADSKIVELSVGNVRGRRQCGVYGDAFYSFEGIPFAKPPLGDLRFMAPHPADPWNTELDARQERAIPLQVDRQTGKVIGSEDCLYLNVYTKHFDESRPPLPVMVYIYGGGFRTGGAIKFKYGPDYLMSKDVVFVLFNYRLCSLGFLSMPSRESNVPGNAGLQDQLMALRWVSQHIRNFNGDPQNITLFGESAGAASVHFMMCLPQAKCLFHKAIMMSGSMLSPWVDAPESQSLFCRLAFAAGYKGPAEEPSVLRFLRRVRAEKLVGHDFITARDRCFGFLNAFVPGVANLEGGLIQAPFQQLMREAWSTQVPLLLGGTSFEGLVCYPFCQLNNGYMLELLKQEPAMVLPHEVYQSMSVEERNIAAEALVKHHYGPRGITKNNITQILDLFSYKLFWHGMHRVVLSRLSHAQAPTYLYRFDFDSPKLNLMRNQLCGDDIKRGVCHADDLGYIFRKQAQKKQPLDSAEYLTIQRMVSILTTFARTGDPNCSETGPDRWLPVTTKSPFKVLNIGQDVECVTQIEKEGLEVWNQLYSYVK</sequence>
<keyword evidence="9" id="KW-1185">Reference proteome</keyword>
<name>A0ABM5J1R8_DRORH</name>